<accession>A0A645DY87</accession>
<gene>
    <name evidence="1" type="ORF">SDC9_141421</name>
</gene>
<sequence>MPRGSYAGISCFLAVMENSGWPYFVPSLKDPSASSLPKPFLYAVASTRAIRASSLPNLSSCPTSSFPMAPVSYSSIAAAIVLPIVMVSSPSSLQMKFALFTTSMLSMPQSGPNDHTVSYSGPSPSPAYLPSLHATLPHPKEQKAHALFLCILVAASDSPPTLSAVSKCDSRKFLVGREPTELRMFTRTFVPKAGSPPLVTAFSLSSFLLALTAARNLSLSPILTPLVPLTTIALRFLEPITAPTPLRPAALWSSFMMLAKRTLFSPAGPIHATLASGSCFARRAAVVSGTFLPQRSDASHSSAVPL</sequence>
<name>A0A645DY87_9ZZZZ</name>
<reference evidence="1" key="1">
    <citation type="submission" date="2019-08" db="EMBL/GenBank/DDBJ databases">
        <authorList>
            <person name="Kucharzyk K."/>
            <person name="Murdoch R.W."/>
            <person name="Higgins S."/>
            <person name="Loffler F."/>
        </authorList>
    </citation>
    <scope>NUCLEOTIDE SEQUENCE</scope>
</reference>
<organism evidence="1">
    <name type="scientific">bioreactor metagenome</name>
    <dbReference type="NCBI Taxonomy" id="1076179"/>
    <lineage>
        <taxon>unclassified sequences</taxon>
        <taxon>metagenomes</taxon>
        <taxon>ecological metagenomes</taxon>
    </lineage>
</organism>
<dbReference type="AlphaFoldDB" id="A0A645DY87"/>
<dbReference type="EMBL" id="VSSQ01040939">
    <property type="protein sequence ID" value="MPM94275.1"/>
    <property type="molecule type" value="Genomic_DNA"/>
</dbReference>
<evidence type="ECO:0000313" key="1">
    <source>
        <dbReference type="EMBL" id="MPM94275.1"/>
    </source>
</evidence>
<protein>
    <submittedName>
        <fullName evidence="1">Uncharacterized protein</fullName>
    </submittedName>
</protein>
<proteinExistence type="predicted"/>
<comment type="caution">
    <text evidence="1">The sequence shown here is derived from an EMBL/GenBank/DDBJ whole genome shotgun (WGS) entry which is preliminary data.</text>
</comment>